<dbReference type="PROSITE" id="PS50111">
    <property type="entry name" value="CHEMOTAXIS_TRANSDUC_2"/>
    <property type="match status" value="1"/>
</dbReference>
<dbReference type="InterPro" id="IPR004090">
    <property type="entry name" value="Chemotax_Me-accpt_rcpt"/>
</dbReference>
<comment type="caution">
    <text evidence="10">The sequence shown here is derived from an EMBL/GenBank/DDBJ whole genome shotgun (WGS) entry which is preliminary data.</text>
</comment>
<dbReference type="PROSITE" id="PS50885">
    <property type="entry name" value="HAMP"/>
    <property type="match status" value="1"/>
</dbReference>
<organism evidence="10 11">
    <name type="scientific">Brevibacillus borstelensis AK1</name>
    <dbReference type="NCBI Taxonomy" id="1300222"/>
    <lineage>
        <taxon>Bacteria</taxon>
        <taxon>Bacillati</taxon>
        <taxon>Bacillota</taxon>
        <taxon>Bacilli</taxon>
        <taxon>Bacillales</taxon>
        <taxon>Paenibacillaceae</taxon>
        <taxon>Brevibacillus</taxon>
    </lineage>
</organism>
<evidence type="ECO:0000256" key="6">
    <source>
        <dbReference type="PROSITE-ProRule" id="PRU00284"/>
    </source>
</evidence>
<feature type="domain" description="Methyl-accepting transducer" evidence="8">
    <location>
        <begin position="287"/>
        <end position="523"/>
    </location>
</feature>
<evidence type="ECO:0000256" key="1">
    <source>
        <dbReference type="ARBA" id="ARBA00004236"/>
    </source>
</evidence>
<evidence type="ECO:0000313" key="10">
    <source>
        <dbReference type="EMBL" id="EMT50608.1"/>
    </source>
</evidence>
<feature type="domain" description="HAMP" evidence="9">
    <location>
        <begin position="215"/>
        <end position="268"/>
    </location>
</feature>
<dbReference type="PANTHER" id="PTHR32089:SF112">
    <property type="entry name" value="LYSOZYME-LIKE PROTEIN-RELATED"/>
    <property type="match status" value="1"/>
</dbReference>
<dbReference type="Pfam" id="PF12729">
    <property type="entry name" value="4HB_MCP_1"/>
    <property type="match status" value="1"/>
</dbReference>
<dbReference type="FunFam" id="1.10.287.950:FF:000001">
    <property type="entry name" value="Methyl-accepting chemotaxis sensory transducer"/>
    <property type="match status" value="1"/>
</dbReference>
<evidence type="ECO:0000259" key="8">
    <source>
        <dbReference type="PROSITE" id="PS50111"/>
    </source>
</evidence>
<evidence type="ECO:0000256" key="3">
    <source>
        <dbReference type="ARBA" id="ARBA00023136"/>
    </source>
</evidence>
<dbReference type="InterPro" id="IPR003660">
    <property type="entry name" value="HAMP_dom"/>
</dbReference>
<protein>
    <submittedName>
        <fullName evidence="10">Methyl-accepting chemotaxis protein</fullName>
    </submittedName>
</protein>
<sequence length="573" mass="62000">MTIGKKLSGAFSILLVIMILSGFLAVYKMHKLNEKVSEFTDGWMPGLQAVLEINAALQTIYAYDQSLYATVNAADKEKIVKQIEEQFLYVEEKTKDYEKTVQTSEDAEIFGNLQRTLEVYKTFNNRIVESGKEIDVSTVATPEDLKRLEELRLQADMLFKERQQYVDELKKRNSEGANQAVAESYQLYRDGMRDTLLLLVISLAGGILLAVGLTRNIRNPLVKLVANVKEVASGNLRVEPLIIKNRDEFASLTQSFNEMTASLQTLIRQVSTSSEQVAASAEELTASAEQTSKATEQIAVTVQEVAAGTDRQVRSVDEGSRVVREMTASIQHIAANAQSASSTAVQVAELAGEGNQAIQAAVQQMSAIHDSIRNLAGAVEGLGKHSQEIGHIIEVITGIAEQTNLLALNAAIEAARAGEHGRGFAVVADEVRKLAEQSSQSAAQIAKLINTIQEETVRAVDSMQAGNREVQSGIAAVHQAGETFGQIQYSIQDVTEQIQDVSAAVQQVSAHTDQVVEVISLIAEGSDVTADGTQNVSAATEEQLASMEEIAASATSLSKLAEELQDTVSAFKI</sequence>
<evidence type="ECO:0000256" key="5">
    <source>
        <dbReference type="ARBA" id="ARBA00029447"/>
    </source>
</evidence>
<keyword evidence="7" id="KW-1133">Transmembrane helix</keyword>
<dbReference type="PANTHER" id="PTHR32089">
    <property type="entry name" value="METHYL-ACCEPTING CHEMOTAXIS PROTEIN MCPB"/>
    <property type="match status" value="1"/>
</dbReference>
<feature type="transmembrane region" description="Helical" evidence="7">
    <location>
        <begin position="196"/>
        <end position="214"/>
    </location>
</feature>
<dbReference type="SUPFAM" id="SSF58104">
    <property type="entry name" value="Methyl-accepting chemotaxis protein (MCP) signaling domain"/>
    <property type="match status" value="1"/>
</dbReference>
<dbReference type="PRINTS" id="PR00260">
    <property type="entry name" value="CHEMTRNSDUCR"/>
</dbReference>
<gene>
    <name evidence="10" type="ORF">I532_21110</name>
</gene>
<feature type="transmembrane region" description="Helical" evidence="7">
    <location>
        <begin position="6"/>
        <end position="27"/>
    </location>
</feature>
<dbReference type="InterPro" id="IPR004089">
    <property type="entry name" value="MCPsignal_dom"/>
</dbReference>
<keyword evidence="11" id="KW-1185">Reference proteome</keyword>
<dbReference type="Gene3D" id="1.10.287.950">
    <property type="entry name" value="Methyl-accepting chemotaxis protein"/>
    <property type="match status" value="1"/>
</dbReference>
<dbReference type="EMBL" id="APBN01000013">
    <property type="protein sequence ID" value="EMT50608.1"/>
    <property type="molecule type" value="Genomic_DNA"/>
</dbReference>
<accession>M8DB50</accession>
<dbReference type="Pfam" id="PF00015">
    <property type="entry name" value="MCPsignal"/>
    <property type="match status" value="1"/>
</dbReference>
<dbReference type="SMART" id="SM00283">
    <property type="entry name" value="MA"/>
    <property type="match status" value="1"/>
</dbReference>
<name>M8DB50_9BACL</name>
<dbReference type="STRING" id="1300222.I532_21110"/>
<keyword evidence="4 6" id="KW-0807">Transducer</keyword>
<dbReference type="InterPro" id="IPR024478">
    <property type="entry name" value="HlyB_4HB_MCP"/>
</dbReference>
<dbReference type="CDD" id="cd06225">
    <property type="entry name" value="HAMP"/>
    <property type="match status" value="1"/>
</dbReference>
<comment type="similarity">
    <text evidence="5">Belongs to the methyl-accepting chemotaxis (MCP) protein family.</text>
</comment>
<keyword evidence="2" id="KW-1003">Cell membrane</keyword>
<dbReference type="CDD" id="cd11386">
    <property type="entry name" value="MCP_signal"/>
    <property type="match status" value="1"/>
</dbReference>
<dbReference type="Gene3D" id="6.10.340.10">
    <property type="match status" value="1"/>
</dbReference>
<dbReference type="Proteomes" id="UP000012081">
    <property type="component" value="Unassembled WGS sequence"/>
</dbReference>
<evidence type="ECO:0000256" key="2">
    <source>
        <dbReference type="ARBA" id="ARBA00022475"/>
    </source>
</evidence>
<dbReference type="AlphaFoldDB" id="M8DB50"/>
<dbReference type="GO" id="GO:0006935">
    <property type="term" value="P:chemotaxis"/>
    <property type="evidence" value="ECO:0007669"/>
    <property type="project" value="InterPro"/>
</dbReference>
<evidence type="ECO:0000259" key="9">
    <source>
        <dbReference type="PROSITE" id="PS50885"/>
    </source>
</evidence>
<dbReference type="GO" id="GO:0007165">
    <property type="term" value="P:signal transduction"/>
    <property type="evidence" value="ECO:0007669"/>
    <property type="project" value="UniProtKB-KW"/>
</dbReference>
<dbReference type="GO" id="GO:0005886">
    <property type="term" value="C:plasma membrane"/>
    <property type="evidence" value="ECO:0007669"/>
    <property type="project" value="UniProtKB-SubCell"/>
</dbReference>
<comment type="subcellular location">
    <subcellularLocation>
        <location evidence="1">Cell membrane</location>
    </subcellularLocation>
</comment>
<keyword evidence="7" id="KW-0812">Transmembrane</keyword>
<proteinExistence type="inferred from homology"/>
<dbReference type="SMART" id="SM00304">
    <property type="entry name" value="HAMP"/>
    <property type="match status" value="1"/>
</dbReference>
<dbReference type="GO" id="GO:0004888">
    <property type="term" value="F:transmembrane signaling receptor activity"/>
    <property type="evidence" value="ECO:0007669"/>
    <property type="project" value="InterPro"/>
</dbReference>
<reference evidence="10 11" key="1">
    <citation type="submission" date="2013-03" db="EMBL/GenBank/DDBJ databases">
        <title>Assembly of a new bacterial strain Brevibacillus borstelensis AK1.</title>
        <authorList>
            <person name="Rajan I."/>
            <person name="PoliReddy D."/>
            <person name="Sugumar T."/>
            <person name="Rathinam K."/>
            <person name="Alqarawi S."/>
            <person name="Khalil A.B."/>
            <person name="Sivakumar N."/>
        </authorList>
    </citation>
    <scope>NUCLEOTIDE SEQUENCE [LARGE SCALE GENOMIC DNA]</scope>
    <source>
        <strain evidence="10 11">AK1</strain>
    </source>
</reference>
<keyword evidence="3 7" id="KW-0472">Membrane</keyword>
<evidence type="ECO:0000256" key="7">
    <source>
        <dbReference type="SAM" id="Phobius"/>
    </source>
</evidence>
<evidence type="ECO:0000256" key="4">
    <source>
        <dbReference type="ARBA" id="ARBA00023224"/>
    </source>
</evidence>
<dbReference type="Pfam" id="PF00672">
    <property type="entry name" value="HAMP"/>
    <property type="match status" value="1"/>
</dbReference>
<dbReference type="PATRIC" id="fig|1300222.3.peg.4439"/>
<evidence type="ECO:0000313" key="11">
    <source>
        <dbReference type="Proteomes" id="UP000012081"/>
    </source>
</evidence>